<dbReference type="AlphaFoldDB" id="A0A5N6WEF5"/>
<accession>A0A5N6WEF5</accession>
<dbReference type="EMBL" id="ML738300">
    <property type="protein sequence ID" value="KAE8317780.1"/>
    <property type="molecule type" value="Genomic_DNA"/>
</dbReference>
<gene>
    <name evidence="1" type="ORF">BDV41DRAFT_525050</name>
</gene>
<protein>
    <submittedName>
        <fullName evidence="1">Uncharacterized protein</fullName>
    </submittedName>
</protein>
<dbReference type="Proteomes" id="UP000325433">
    <property type="component" value="Unassembled WGS sequence"/>
</dbReference>
<sequence>MAYSVEVMSHHHLTPSYSVAASTHRTSLSVLQCSPTWPARRSICMNRQKKPKISWKSGVCSMVEN</sequence>
<keyword evidence="2" id="KW-1185">Reference proteome</keyword>
<evidence type="ECO:0000313" key="2">
    <source>
        <dbReference type="Proteomes" id="UP000325433"/>
    </source>
</evidence>
<reference evidence="2" key="1">
    <citation type="submission" date="2019-04" db="EMBL/GenBank/DDBJ databases">
        <title>Friends and foes A comparative genomics studyof 23 Aspergillus species from section Flavi.</title>
        <authorList>
            <consortium name="DOE Joint Genome Institute"/>
            <person name="Kjaerbolling I."/>
            <person name="Vesth T."/>
            <person name="Frisvad J.C."/>
            <person name="Nybo J.L."/>
            <person name="Theobald S."/>
            <person name="Kildgaard S."/>
            <person name="Isbrandt T."/>
            <person name="Kuo A."/>
            <person name="Sato A."/>
            <person name="Lyhne E.K."/>
            <person name="Kogle M.E."/>
            <person name="Wiebenga A."/>
            <person name="Kun R.S."/>
            <person name="Lubbers R.J."/>
            <person name="Makela M.R."/>
            <person name="Barry K."/>
            <person name="Chovatia M."/>
            <person name="Clum A."/>
            <person name="Daum C."/>
            <person name="Haridas S."/>
            <person name="He G."/>
            <person name="LaButti K."/>
            <person name="Lipzen A."/>
            <person name="Mondo S."/>
            <person name="Riley R."/>
            <person name="Salamov A."/>
            <person name="Simmons B.A."/>
            <person name="Magnuson J.K."/>
            <person name="Henrissat B."/>
            <person name="Mortensen U.H."/>
            <person name="Larsen T.O."/>
            <person name="Devries R.P."/>
            <person name="Grigoriev I.V."/>
            <person name="Machida M."/>
            <person name="Baker S.E."/>
            <person name="Andersen M.R."/>
        </authorList>
    </citation>
    <scope>NUCLEOTIDE SEQUENCE [LARGE SCALE GENOMIC DNA]</scope>
    <source>
        <strain evidence="2">CBS 130015</strain>
    </source>
</reference>
<organism evidence="1 2">
    <name type="scientific">Aspergillus transmontanensis</name>
    <dbReference type="NCBI Taxonomy" id="1034304"/>
    <lineage>
        <taxon>Eukaryota</taxon>
        <taxon>Fungi</taxon>
        <taxon>Dikarya</taxon>
        <taxon>Ascomycota</taxon>
        <taxon>Pezizomycotina</taxon>
        <taxon>Eurotiomycetes</taxon>
        <taxon>Eurotiomycetidae</taxon>
        <taxon>Eurotiales</taxon>
        <taxon>Aspergillaceae</taxon>
        <taxon>Aspergillus</taxon>
        <taxon>Aspergillus subgen. Circumdati</taxon>
    </lineage>
</organism>
<name>A0A5N6WEF5_9EURO</name>
<evidence type="ECO:0000313" key="1">
    <source>
        <dbReference type="EMBL" id="KAE8317780.1"/>
    </source>
</evidence>
<proteinExistence type="predicted"/>